<evidence type="ECO:0000256" key="2">
    <source>
        <dbReference type="ARBA" id="ARBA00005042"/>
    </source>
</evidence>
<comment type="pathway">
    <text evidence="2">Phospholipid metabolism; phosphatidylglycerol biosynthesis; phosphatidylglycerol from CDP-diacylglycerol: step 1/2.</text>
</comment>
<dbReference type="PANTHER" id="PTHR14269">
    <property type="entry name" value="CDP-DIACYLGLYCEROL--GLYCEROL-3-PHOSPHATE 3-PHOSPHATIDYLTRANSFERASE-RELATED"/>
    <property type="match status" value="1"/>
</dbReference>
<dbReference type="PANTHER" id="PTHR14269:SF11">
    <property type="entry name" value="CDP-DIACYLGLYCEROL--GLYCEROL-3-PHOSPHATE 3-PHOSPHATIDYLTRANSFERASE"/>
    <property type="match status" value="1"/>
</dbReference>
<feature type="transmembrane region" description="Helical" evidence="16">
    <location>
        <begin position="125"/>
        <end position="143"/>
    </location>
</feature>
<dbReference type="GO" id="GO:0008444">
    <property type="term" value="F:CDP-diacylglycerol-glycerol-3-phosphate 3-phosphatidyltransferase activity"/>
    <property type="evidence" value="ECO:0007669"/>
    <property type="project" value="UniProtKB-EC"/>
</dbReference>
<comment type="similarity">
    <text evidence="3 15">Belongs to the CDP-alcohol phosphatidyltransferase class-I family.</text>
</comment>
<keyword evidence="11 16" id="KW-0472">Membrane</keyword>
<dbReference type="InterPro" id="IPR000462">
    <property type="entry name" value="CDP-OH_P_trans"/>
</dbReference>
<keyword evidence="6" id="KW-0444">Lipid biosynthesis</keyword>
<evidence type="ECO:0000313" key="18">
    <source>
        <dbReference type="Proteomes" id="UP000294599"/>
    </source>
</evidence>
<comment type="subcellular location">
    <subcellularLocation>
        <location evidence="1">Membrane</location>
        <topology evidence="1">Multi-pass membrane protein</topology>
    </subcellularLocation>
</comment>
<dbReference type="Pfam" id="PF01066">
    <property type="entry name" value="CDP-OH_P_transf"/>
    <property type="match status" value="1"/>
</dbReference>
<evidence type="ECO:0000256" key="14">
    <source>
        <dbReference type="ARBA" id="ARBA00048586"/>
    </source>
</evidence>
<dbReference type="OrthoDB" id="9796672at2"/>
<dbReference type="GO" id="GO:0046474">
    <property type="term" value="P:glycerophospholipid biosynthetic process"/>
    <property type="evidence" value="ECO:0007669"/>
    <property type="project" value="TreeGrafter"/>
</dbReference>
<dbReference type="InterPro" id="IPR050324">
    <property type="entry name" value="CDP-alcohol_PTase-I"/>
</dbReference>
<dbReference type="PIRSF" id="PIRSF000847">
    <property type="entry name" value="Phos_ph_gly_syn"/>
    <property type="match status" value="1"/>
</dbReference>
<accession>A0A4R3LPS3</accession>
<evidence type="ECO:0000313" key="17">
    <source>
        <dbReference type="EMBL" id="TCT00017.1"/>
    </source>
</evidence>
<evidence type="ECO:0000256" key="7">
    <source>
        <dbReference type="ARBA" id="ARBA00022679"/>
    </source>
</evidence>
<proteinExistence type="inferred from homology"/>
<dbReference type="InterPro" id="IPR004570">
    <property type="entry name" value="Phosphatidylglycerol_P_synth"/>
</dbReference>
<dbReference type="RefSeq" id="WP_132577254.1">
    <property type="nucleotide sequence ID" value="NZ_JBHLWF010000088.1"/>
</dbReference>
<evidence type="ECO:0000256" key="6">
    <source>
        <dbReference type="ARBA" id="ARBA00022516"/>
    </source>
</evidence>
<keyword evidence="9 16" id="KW-1133">Transmembrane helix</keyword>
<sequence>MLRHLPNAITLARIGACLPLVWLIVSGREQAALWLAVFAGLSDVLDGFLARTLGWQSRLGGLLDPIADKFFMVCAFVALAWIGALPWWLIVIVMLRDAVIVTGAFAYNHYVEPVPAEPSIPGKTCTMAQVLLVLAVLAQLAALPVPQQAITALIAVVAALAITSGAHYVWVWSRRARSVWRNRSAS</sequence>
<reference evidence="17 18" key="1">
    <citation type="submission" date="2019-03" db="EMBL/GenBank/DDBJ databases">
        <title>Genomic Encyclopedia of Type Strains, Phase IV (KMG-IV): sequencing the most valuable type-strain genomes for metagenomic binning, comparative biology and taxonomic classification.</title>
        <authorList>
            <person name="Goeker M."/>
        </authorList>
    </citation>
    <scope>NUCLEOTIDE SEQUENCE [LARGE SCALE GENOMIC DNA]</scope>
    <source>
        <strain evidence="17 18">DSM 21944</strain>
    </source>
</reference>
<keyword evidence="12" id="KW-0594">Phospholipid biosynthesis</keyword>
<dbReference type="GO" id="GO:0016020">
    <property type="term" value="C:membrane"/>
    <property type="evidence" value="ECO:0007669"/>
    <property type="project" value="UniProtKB-SubCell"/>
</dbReference>
<dbReference type="PROSITE" id="PS00379">
    <property type="entry name" value="CDP_ALCOHOL_P_TRANSF"/>
    <property type="match status" value="1"/>
</dbReference>
<comment type="caution">
    <text evidence="17">The sequence shown here is derived from an EMBL/GenBank/DDBJ whole genome shotgun (WGS) entry which is preliminary data.</text>
</comment>
<feature type="transmembrane region" description="Helical" evidence="16">
    <location>
        <begin position="6"/>
        <end position="25"/>
    </location>
</feature>
<evidence type="ECO:0000256" key="11">
    <source>
        <dbReference type="ARBA" id="ARBA00023136"/>
    </source>
</evidence>
<organism evidence="17 18">
    <name type="scientific">Pseudofulvimonas gallinarii</name>
    <dbReference type="NCBI Taxonomy" id="634155"/>
    <lineage>
        <taxon>Bacteria</taxon>
        <taxon>Pseudomonadati</taxon>
        <taxon>Pseudomonadota</taxon>
        <taxon>Gammaproteobacteria</taxon>
        <taxon>Lysobacterales</taxon>
        <taxon>Rhodanobacteraceae</taxon>
        <taxon>Pseudofulvimonas</taxon>
    </lineage>
</organism>
<evidence type="ECO:0000256" key="4">
    <source>
        <dbReference type="ARBA" id="ARBA00013170"/>
    </source>
</evidence>
<keyword evidence="13" id="KW-1208">Phospholipid metabolism</keyword>
<evidence type="ECO:0000256" key="5">
    <source>
        <dbReference type="ARBA" id="ARBA00014944"/>
    </source>
</evidence>
<comment type="catalytic activity">
    <reaction evidence="14">
        <text>a CDP-1,2-diacyl-sn-glycerol + sn-glycerol 3-phosphate = a 1,2-diacyl-sn-glycero-3-phospho-(1'-sn-glycero-3'-phosphate) + CMP + H(+)</text>
        <dbReference type="Rhea" id="RHEA:12593"/>
        <dbReference type="ChEBI" id="CHEBI:15378"/>
        <dbReference type="ChEBI" id="CHEBI:57597"/>
        <dbReference type="ChEBI" id="CHEBI:58332"/>
        <dbReference type="ChEBI" id="CHEBI:60110"/>
        <dbReference type="ChEBI" id="CHEBI:60377"/>
        <dbReference type="EC" id="2.7.8.5"/>
    </reaction>
</comment>
<dbReference type="InterPro" id="IPR043130">
    <property type="entry name" value="CDP-OH_PTrfase_TM_dom"/>
</dbReference>
<name>A0A4R3LPS3_9GAMM</name>
<evidence type="ECO:0000256" key="12">
    <source>
        <dbReference type="ARBA" id="ARBA00023209"/>
    </source>
</evidence>
<dbReference type="EMBL" id="SMAF01000004">
    <property type="protein sequence ID" value="TCT00017.1"/>
    <property type="molecule type" value="Genomic_DNA"/>
</dbReference>
<evidence type="ECO:0000256" key="10">
    <source>
        <dbReference type="ARBA" id="ARBA00023098"/>
    </source>
</evidence>
<dbReference type="EC" id="2.7.8.5" evidence="4"/>
<feature type="transmembrane region" description="Helical" evidence="16">
    <location>
        <begin position="149"/>
        <end position="171"/>
    </location>
</feature>
<keyword evidence="18" id="KW-1185">Reference proteome</keyword>
<evidence type="ECO:0000256" key="8">
    <source>
        <dbReference type="ARBA" id="ARBA00022692"/>
    </source>
</evidence>
<evidence type="ECO:0000256" key="16">
    <source>
        <dbReference type="SAM" id="Phobius"/>
    </source>
</evidence>
<dbReference type="Proteomes" id="UP000294599">
    <property type="component" value="Unassembled WGS sequence"/>
</dbReference>
<dbReference type="Gene3D" id="1.20.120.1760">
    <property type="match status" value="1"/>
</dbReference>
<feature type="transmembrane region" description="Helical" evidence="16">
    <location>
        <begin position="70"/>
        <end position="95"/>
    </location>
</feature>
<evidence type="ECO:0000256" key="1">
    <source>
        <dbReference type="ARBA" id="ARBA00004141"/>
    </source>
</evidence>
<evidence type="ECO:0000256" key="15">
    <source>
        <dbReference type="RuleBase" id="RU003750"/>
    </source>
</evidence>
<evidence type="ECO:0000256" key="3">
    <source>
        <dbReference type="ARBA" id="ARBA00010441"/>
    </source>
</evidence>
<gene>
    <name evidence="17" type="ORF">EDC25_1044</name>
</gene>
<dbReference type="AlphaFoldDB" id="A0A4R3LPS3"/>
<keyword evidence="8 16" id="KW-0812">Transmembrane</keyword>
<protein>
    <recommendedName>
        <fullName evidence="5">CDP-diacylglycerol--glycerol-3-phosphate 3-phosphatidyltransferase</fullName>
        <ecNumber evidence="4">2.7.8.5</ecNumber>
    </recommendedName>
</protein>
<feature type="transmembrane region" description="Helical" evidence="16">
    <location>
        <begin position="32"/>
        <end position="50"/>
    </location>
</feature>
<evidence type="ECO:0000256" key="13">
    <source>
        <dbReference type="ARBA" id="ARBA00023264"/>
    </source>
</evidence>
<dbReference type="InterPro" id="IPR048254">
    <property type="entry name" value="CDP_ALCOHOL_P_TRANSF_CS"/>
</dbReference>
<evidence type="ECO:0000256" key="9">
    <source>
        <dbReference type="ARBA" id="ARBA00022989"/>
    </source>
</evidence>
<keyword evidence="10" id="KW-0443">Lipid metabolism</keyword>
<keyword evidence="7 15" id="KW-0808">Transferase</keyword>